<gene>
    <name evidence="6" type="ORF">JBS370_LOCUS40652</name>
</gene>
<evidence type="ECO:0000313" key="6">
    <source>
        <dbReference type="EMBL" id="CAF4308993.1"/>
    </source>
</evidence>
<dbReference type="EMBL" id="CAJOBD010038004">
    <property type="protein sequence ID" value="CAF4308993.1"/>
    <property type="molecule type" value="Genomic_DNA"/>
</dbReference>
<protein>
    <recommendedName>
        <fullName evidence="8">EGF-like domain-containing protein</fullName>
    </recommendedName>
</protein>
<evidence type="ECO:0008006" key="8">
    <source>
        <dbReference type="Google" id="ProtNLM"/>
    </source>
</evidence>
<evidence type="ECO:0000256" key="1">
    <source>
        <dbReference type="ARBA" id="ARBA00004370"/>
    </source>
</evidence>
<organism evidence="6 7">
    <name type="scientific">Rotaria sordida</name>
    <dbReference type="NCBI Taxonomy" id="392033"/>
    <lineage>
        <taxon>Eukaryota</taxon>
        <taxon>Metazoa</taxon>
        <taxon>Spiralia</taxon>
        <taxon>Gnathifera</taxon>
        <taxon>Rotifera</taxon>
        <taxon>Eurotatoria</taxon>
        <taxon>Bdelloidea</taxon>
        <taxon>Philodinida</taxon>
        <taxon>Philodinidae</taxon>
        <taxon>Rotaria</taxon>
    </lineage>
</organism>
<evidence type="ECO:0000256" key="3">
    <source>
        <dbReference type="ARBA" id="ARBA00022989"/>
    </source>
</evidence>
<keyword evidence="3 5" id="KW-1133">Transmembrane helix</keyword>
<dbReference type="PROSITE" id="PS00237">
    <property type="entry name" value="G_PROTEIN_RECEP_F1_1"/>
    <property type="match status" value="1"/>
</dbReference>
<dbReference type="AlphaFoldDB" id="A0A820IHU4"/>
<dbReference type="GO" id="GO:0016020">
    <property type="term" value="C:membrane"/>
    <property type="evidence" value="ECO:0007669"/>
    <property type="project" value="UniProtKB-SubCell"/>
</dbReference>
<feature type="transmembrane region" description="Helical" evidence="5">
    <location>
        <begin position="61"/>
        <end position="87"/>
    </location>
</feature>
<sequence length="181" mass="20502">MNNGKCFQDKPICPSTLICICSNCYYGDRCQYYAEGFSLSLDAILNFEIKRYISFINQPSMVTICAILTMIMFILGFLNGSLSIITFYDKKLREVGCGIYLLGTSIISLLAMSVFALNFWLLFIAQSNLVINRSFLLVRCITIEPLLKILFSITNWLNACVAAERSLIIHQGINFNKEKSK</sequence>
<feature type="transmembrane region" description="Helical" evidence="5">
    <location>
        <begin position="99"/>
        <end position="124"/>
    </location>
</feature>
<dbReference type="Proteomes" id="UP000663836">
    <property type="component" value="Unassembled WGS sequence"/>
</dbReference>
<evidence type="ECO:0000313" key="7">
    <source>
        <dbReference type="Proteomes" id="UP000663836"/>
    </source>
</evidence>
<evidence type="ECO:0000256" key="4">
    <source>
        <dbReference type="ARBA" id="ARBA00023136"/>
    </source>
</evidence>
<accession>A0A820IHU4</accession>
<proteinExistence type="predicted"/>
<comment type="subcellular location">
    <subcellularLocation>
        <location evidence="1">Membrane</location>
    </subcellularLocation>
</comment>
<comment type="caution">
    <text evidence="6">The sequence shown here is derived from an EMBL/GenBank/DDBJ whole genome shotgun (WGS) entry which is preliminary data.</text>
</comment>
<evidence type="ECO:0000256" key="2">
    <source>
        <dbReference type="ARBA" id="ARBA00022692"/>
    </source>
</evidence>
<dbReference type="GO" id="GO:0004930">
    <property type="term" value="F:G protein-coupled receptor activity"/>
    <property type="evidence" value="ECO:0007669"/>
    <property type="project" value="InterPro"/>
</dbReference>
<evidence type="ECO:0000256" key="5">
    <source>
        <dbReference type="SAM" id="Phobius"/>
    </source>
</evidence>
<reference evidence="6" key="1">
    <citation type="submission" date="2021-02" db="EMBL/GenBank/DDBJ databases">
        <authorList>
            <person name="Nowell W R."/>
        </authorList>
    </citation>
    <scope>NUCLEOTIDE SEQUENCE</scope>
</reference>
<dbReference type="InterPro" id="IPR000276">
    <property type="entry name" value="GPCR_Rhodpsn"/>
</dbReference>
<feature type="non-terminal residue" evidence="6">
    <location>
        <position position="181"/>
    </location>
</feature>
<keyword evidence="4 5" id="KW-0472">Membrane</keyword>
<name>A0A820IHU4_9BILA</name>
<keyword evidence="2 5" id="KW-0812">Transmembrane</keyword>